<name>A0A8J2RBV5_9CRUS</name>
<dbReference type="InterPro" id="IPR035979">
    <property type="entry name" value="RBD_domain_sf"/>
</dbReference>
<organism evidence="1 2">
    <name type="scientific">Daphnia galeata</name>
    <dbReference type="NCBI Taxonomy" id="27404"/>
    <lineage>
        <taxon>Eukaryota</taxon>
        <taxon>Metazoa</taxon>
        <taxon>Ecdysozoa</taxon>
        <taxon>Arthropoda</taxon>
        <taxon>Crustacea</taxon>
        <taxon>Branchiopoda</taxon>
        <taxon>Diplostraca</taxon>
        <taxon>Cladocera</taxon>
        <taxon>Anomopoda</taxon>
        <taxon>Daphniidae</taxon>
        <taxon>Daphnia</taxon>
    </lineage>
</organism>
<dbReference type="GO" id="GO:0003676">
    <property type="term" value="F:nucleic acid binding"/>
    <property type="evidence" value="ECO:0007669"/>
    <property type="project" value="InterPro"/>
</dbReference>
<dbReference type="OrthoDB" id="6379121at2759"/>
<evidence type="ECO:0008006" key="3">
    <source>
        <dbReference type="Google" id="ProtNLM"/>
    </source>
</evidence>
<dbReference type="EMBL" id="CAKKLH010000054">
    <property type="protein sequence ID" value="CAH0101208.1"/>
    <property type="molecule type" value="Genomic_DNA"/>
</dbReference>
<comment type="caution">
    <text evidence="1">The sequence shown here is derived from an EMBL/GenBank/DDBJ whole genome shotgun (WGS) entry which is preliminary data.</text>
</comment>
<evidence type="ECO:0000313" key="2">
    <source>
        <dbReference type="Proteomes" id="UP000789390"/>
    </source>
</evidence>
<dbReference type="Proteomes" id="UP000789390">
    <property type="component" value="Unassembled WGS sequence"/>
</dbReference>
<sequence>MNLLMTEAVKKLDNTIKAILPLHSCNVLFATREEAESAAEKLKMKIGENSLRIVDLYSPPSKPAYYDSVHQDKVVLRDVPKEATPEDFASLFPDALAVVIYKNTFPASNFCHAYIGFENAKRVAEILTPAIYTIAGRKIISVPCYSI</sequence>
<gene>
    <name evidence="1" type="ORF">DGAL_LOCUS3536</name>
</gene>
<reference evidence="1" key="1">
    <citation type="submission" date="2021-11" db="EMBL/GenBank/DDBJ databases">
        <authorList>
            <person name="Schell T."/>
        </authorList>
    </citation>
    <scope>NUCLEOTIDE SEQUENCE</scope>
    <source>
        <strain evidence="1">M5</strain>
    </source>
</reference>
<dbReference type="AlphaFoldDB" id="A0A8J2RBV5"/>
<proteinExistence type="predicted"/>
<evidence type="ECO:0000313" key="1">
    <source>
        <dbReference type="EMBL" id="CAH0101208.1"/>
    </source>
</evidence>
<keyword evidence="2" id="KW-1185">Reference proteome</keyword>
<dbReference type="SUPFAM" id="SSF54928">
    <property type="entry name" value="RNA-binding domain, RBD"/>
    <property type="match status" value="1"/>
</dbReference>
<accession>A0A8J2RBV5</accession>
<protein>
    <recommendedName>
        <fullName evidence="3">RRM domain-containing protein</fullName>
    </recommendedName>
</protein>